<proteinExistence type="predicted"/>
<dbReference type="OrthoDB" id="5786500at2"/>
<keyword evidence="2" id="KW-1185">Reference proteome</keyword>
<gene>
    <name evidence="1" type="ORF">SAMN02745752_02363</name>
</gene>
<accession>A0A1K1YV37</accession>
<dbReference type="Proteomes" id="UP000182350">
    <property type="component" value="Unassembled WGS sequence"/>
</dbReference>
<name>A0A1K1YV37_9GAMM</name>
<reference evidence="1 2" key="1">
    <citation type="submission" date="2016-11" db="EMBL/GenBank/DDBJ databases">
        <authorList>
            <person name="Jaros S."/>
            <person name="Januszkiewicz K."/>
            <person name="Wedrychowicz H."/>
        </authorList>
    </citation>
    <scope>NUCLEOTIDE SEQUENCE [LARGE SCALE GENOMIC DNA]</scope>
    <source>
        <strain evidence="1 2">DSM 21637</strain>
    </source>
</reference>
<dbReference type="PROSITE" id="PS51257">
    <property type="entry name" value="PROKAR_LIPOPROTEIN"/>
    <property type="match status" value="1"/>
</dbReference>
<organism evidence="1 2">
    <name type="scientific">Marinospirillum alkaliphilum DSM 21637</name>
    <dbReference type="NCBI Taxonomy" id="1122209"/>
    <lineage>
        <taxon>Bacteria</taxon>
        <taxon>Pseudomonadati</taxon>
        <taxon>Pseudomonadota</taxon>
        <taxon>Gammaproteobacteria</taxon>
        <taxon>Oceanospirillales</taxon>
        <taxon>Oceanospirillaceae</taxon>
        <taxon>Marinospirillum</taxon>
    </lineage>
</organism>
<evidence type="ECO:0000313" key="2">
    <source>
        <dbReference type="Proteomes" id="UP000182350"/>
    </source>
</evidence>
<dbReference type="RefSeq" id="WP_084662221.1">
    <property type="nucleotide sequence ID" value="NZ_FPJW01000009.1"/>
</dbReference>
<evidence type="ECO:0000313" key="1">
    <source>
        <dbReference type="EMBL" id="SFX65157.1"/>
    </source>
</evidence>
<protein>
    <submittedName>
        <fullName evidence="1">Uncharacterized protein</fullName>
    </submittedName>
</protein>
<dbReference type="EMBL" id="FPJW01000009">
    <property type="protein sequence ID" value="SFX65157.1"/>
    <property type="molecule type" value="Genomic_DNA"/>
</dbReference>
<dbReference type="AlphaFoldDB" id="A0A1K1YV37"/>
<sequence>MGRYAGIQTVKKMKILIWILLLLLTGCSNKVEEVPLMFLVTHASSFDGRQVQVSGVVRGLAEPEHYWLEDEQLNRVGLHPASAARTYLDQTVMVTGRFSADRNKGRHLRGIRVVVLSE</sequence>